<sequence length="75" mass="8058">MILAWKYGVSDDSVHTPVLWVPNADKDDTAGTASPAVADVRLVKPTVLPVDPFRMPSADDVEAPLARPTFLSDNP</sequence>
<accession>A0ABQ4GZW6</accession>
<keyword evidence="2" id="KW-1185">Reference proteome</keyword>
<reference evidence="1 2" key="1">
    <citation type="submission" date="2021-01" db="EMBL/GenBank/DDBJ databases">
        <title>Whole genome shotgun sequence of Microbispora siamensis NBRC 104113.</title>
        <authorList>
            <person name="Komaki H."/>
            <person name="Tamura T."/>
        </authorList>
    </citation>
    <scope>NUCLEOTIDE SEQUENCE [LARGE SCALE GENOMIC DNA]</scope>
    <source>
        <strain evidence="1 2">NBRC 104113</strain>
    </source>
</reference>
<protein>
    <submittedName>
        <fullName evidence="1">Uncharacterized protein</fullName>
    </submittedName>
</protein>
<comment type="caution">
    <text evidence="1">The sequence shown here is derived from an EMBL/GenBank/DDBJ whole genome shotgun (WGS) entry which is preliminary data.</text>
</comment>
<name>A0ABQ4GZW6_9ACTN</name>
<organism evidence="1 2">
    <name type="scientific">Microbispora siamensis</name>
    <dbReference type="NCBI Taxonomy" id="564413"/>
    <lineage>
        <taxon>Bacteria</taxon>
        <taxon>Bacillati</taxon>
        <taxon>Actinomycetota</taxon>
        <taxon>Actinomycetes</taxon>
        <taxon>Streptosporangiales</taxon>
        <taxon>Streptosporangiaceae</taxon>
        <taxon>Microbispora</taxon>
    </lineage>
</organism>
<evidence type="ECO:0000313" key="1">
    <source>
        <dbReference type="EMBL" id="GIH66984.1"/>
    </source>
</evidence>
<dbReference type="EMBL" id="BOOF01000063">
    <property type="protein sequence ID" value="GIH66984.1"/>
    <property type="molecule type" value="Genomic_DNA"/>
</dbReference>
<gene>
    <name evidence="1" type="ORF">Msi02_78010</name>
</gene>
<proteinExistence type="predicted"/>
<evidence type="ECO:0000313" key="2">
    <source>
        <dbReference type="Proteomes" id="UP000660454"/>
    </source>
</evidence>
<dbReference type="Proteomes" id="UP000660454">
    <property type="component" value="Unassembled WGS sequence"/>
</dbReference>